<organism evidence="3 4">
    <name type="scientific">Ruminococcus turbiniformis</name>
    <dbReference type="NCBI Taxonomy" id="2881258"/>
    <lineage>
        <taxon>Bacteria</taxon>
        <taxon>Bacillati</taxon>
        <taxon>Bacillota</taxon>
        <taxon>Clostridia</taxon>
        <taxon>Eubacteriales</taxon>
        <taxon>Oscillospiraceae</taxon>
        <taxon>Ruminococcus</taxon>
    </lineage>
</organism>
<keyword evidence="1" id="KW-0472">Membrane</keyword>
<dbReference type="InterPro" id="IPR013830">
    <property type="entry name" value="SGNH_hydro"/>
</dbReference>
<keyword evidence="1" id="KW-0812">Transmembrane</keyword>
<feature type="domain" description="SGNH hydrolase-type esterase" evidence="2">
    <location>
        <begin position="90"/>
        <end position="233"/>
    </location>
</feature>
<sequence>MKKLKNRTKRRIILCIFAVVVLILIILIVRGVMGLFGREADVTAGVEYIKQEEAGDVAEIEEKINLLEKQDSNGEDTRSLKEKFTGAVVLGDSIAAGFLEYDVLNASSVVSQIGVHLNELDDLITQVQGLSPGIIFLSVGMNDVAQDTASFTEQYRTVLEKIMEDVPDAHIFVNSIFPVQDNALEEDASLENIAACNEALKELCDSLQIGFIDNTELVQDQYYEEDGIHFKADFYPVWGERMAEMASL</sequence>
<dbReference type="EMBL" id="JAJEQX010000011">
    <property type="protein sequence ID" value="MCC2254340.1"/>
    <property type="molecule type" value="Genomic_DNA"/>
</dbReference>
<proteinExistence type="predicted"/>
<reference evidence="3 4" key="1">
    <citation type="submission" date="2021-10" db="EMBL/GenBank/DDBJ databases">
        <title>Anaerobic single-cell dispensing facilitates the cultivation of human gut bacteria.</title>
        <authorList>
            <person name="Afrizal A."/>
        </authorList>
    </citation>
    <scope>NUCLEOTIDE SEQUENCE [LARGE SCALE GENOMIC DNA]</scope>
    <source>
        <strain evidence="3 4">CLA-AA-H200</strain>
    </source>
</reference>
<evidence type="ECO:0000313" key="3">
    <source>
        <dbReference type="EMBL" id="MCC2254340.1"/>
    </source>
</evidence>
<name>A0ABS8FWE3_9FIRM</name>
<dbReference type="Pfam" id="PF13472">
    <property type="entry name" value="Lipase_GDSL_2"/>
    <property type="match status" value="1"/>
</dbReference>
<evidence type="ECO:0000259" key="2">
    <source>
        <dbReference type="Pfam" id="PF13472"/>
    </source>
</evidence>
<dbReference type="RefSeq" id="WP_227707478.1">
    <property type="nucleotide sequence ID" value="NZ_JAJEQX010000011.1"/>
</dbReference>
<dbReference type="Gene3D" id="3.40.50.1110">
    <property type="entry name" value="SGNH hydrolase"/>
    <property type="match status" value="1"/>
</dbReference>
<accession>A0ABS8FWE3</accession>
<evidence type="ECO:0000313" key="4">
    <source>
        <dbReference type="Proteomes" id="UP001198151"/>
    </source>
</evidence>
<evidence type="ECO:0000256" key="1">
    <source>
        <dbReference type="SAM" id="Phobius"/>
    </source>
</evidence>
<protein>
    <submittedName>
        <fullName evidence="3">GDSL-type esterase/lipase family protein</fullName>
    </submittedName>
</protein>
<dbReference type="Proteomes" id="UP001198151">
    <property type="component" value="Unassembled WGS sequence"/>
</dbReference>
<dbReference type="InterPro" id="IPR036514">
    <property type="entry name" value="SGNH_hydro_sf"/>
</dbReference>
<feature type="transmembrane region" description="Helical" evidence="1">
    <location>
        <begin position="12"/>
        <end position="33"/>
    </location>
</feature>
<keyword evidence="4" id="KW-1185">Reference proteome</keyword>
<comment type="caution">
    <text evidence="3">The sequence shown here is derived from an EMBL/GenBank/DDBJ whole genome shotgun (WGS) entry which is preliminary data.</text>
</comment>
<gene>
    <name evidence="3" type="ORF">LKD70_07865</name>
</gene>
<dbReference type="SUPFAM" id="SSF52266">
    <property type="entry name" value="SGNH hydrolase"/>
    <property type="match status" value="1"/>
</dbReference>
<keyword evidence="1" id="KW-1133">Transmembrane helix</keyword>